<proteinExistence type="predicted"/>
<dbReference type="Pfam" id="PF21327">
    <property type="entry name" value="GspA_C39-like"/>
    <property type="match status" value="1"/>
</dbReference>
<dbReference type="InterPro" id="IPR027417">
    <property type="entry name" value="P-loop_NTPase"/>
</dbReference>
<dbReference type="Gene3D" id="3.90.70.10">
    <property type="entry name" value="Cysteine proteinases"/>
    <property type="match status" value="1"/>
</dbReference>
<evidence type="ECO:0000313" key="4">
    <source>
        <dbReference type="Proteomes" id="UP001595741"/>
    </source>
</evidence>
<evidence type="ECO:0000313" key="3">
    <source>
        <dbReference type="EMBL" id="MFC3530811.1"/>
    </source>
</evidence>
<dbReference type="CDD" id="cd00009">
    <property type="entry name" value="AAA"/>
    <property type="match status" value="1"/>
</dbReference>
<feature type="domain" description="AAA+ ATPase" evidence="2">
    <location>
        <begin position="42"/>
        <end position="211"/>
    </location>
</feature>
<name>A0ABV7RC18_9NEIS</name>
<dbReference type="EMBL" id="JBHRXN010000002">
    <property type="protein sequence ID" value="MFC3530811.1"/>
    <property type="molecule type" value="Genomic_DNA"/>
</dbReference>
<sequence>MYTHHYGFSGLPFSIAPDPHFLFMSQQHREALAHLMYGAMSNGGFVLLTGEIGTGKTTLCRCFLQQLPAECDVALIFNPKLNAQELLSTLCEELHIPLPDTPGSKEYLDRINRYLLDSHARGRTTLVIIDEAQNLDDDVLEQIRLLTNLETDQRKLLHIALLGQPELRDKLAQPSLRQLSQRIVSRYHLGPLPPAEIADYIHHRLAIADCSRSLFPDKLTPLLHRYSGGIPRKLNLLCDRALLGCYVQGKSEVDKATLRTAASEVFGPELRHRRGQKLLTAGALLVSATALASTLLLYRQAPTTAPAPARPVAVVGTAPKAPPAPRPATATPPAPVTADSLPAPAAAPAANLALLQQWQLSAGSGAADEFCQQVALAGLACLHGRGDLALLQQLNLPALLHVQIAGEDGYLLLEQLQQEQAILGNGQERRRVPTRLLQTAWDGNYQLLWRPPPGYLGPMSQGSRGLGVTWLWQRLERQAGSSAPKRWDVIFDKQLEQRLREFQQRMGVPADGIAGPLTLILLAHGDDSRDAPQLTLRPTSA</sequence>
<dbReference type="InterPro" id="IPR003593">
    <property type="entry name" value="AAA+_ATPase"/>
</dbReference>
<dbReference type="RefSeq" id="WP_386087590.1">
    <property type="nucleotide sequence ID" value="NZ_JBHRXN010000002.1"/>
</dbReference>
<dbReference type="InterPro" id="IPR052026">
    <property type="entry name" value="ExeA_AAA_ATPase_DNA-bind"/>
</dbReference>
<keyword evidence="4" id="KW-1185">Reference proteome</keyword>
<organism evidence="3 4">
    <name type="scientific">Vogesella facilis</name>
    <dbReference type="NCBI Taxonomy" id="1655232"/>
    <lineage>
        <taxon>Bacteria</taxon>
        <taxon>Pseudomonadati</taxon>
        <taxon>Pseudomonadota</taxon>
        <taxon>Betaproteobacteria</taxon>
        <taxon>Neisseriales</taxon>
        <taxon>Chromobacteriaceae</taxon>
        <taxon>Vogesella</taxon>
    </lineage>
</organism>
<dbReference type="InterPro" id="IPR002477">
    <property type="entry name" value="Peptidoglycan-bd-like"/>
</dbReference>
<dbReference type="Pfam" id="PF13401">
    <property type="entry name" value="AAA_22"/>
    <property type="match status" value="1"/>
</dbReference>
<dbReference type="SUPFAM" id="SSF47090">
    <property type="entry name" value="PGBD-like"/>
    <property type="match status" value="1"/>
</dbReference>
<dbReference type="InterPro" id="IPR036366">
    <property type="entry name" value="PGBDSf"/>
</dbReference>
<evidence type="ECO:0000256" key="1">
    <source>
        <dbReference type="SAM" id="MobiDB-lite"/>
    </source>
</evidence>
<dbReference type="Gene3D" id="1.10.101.10">
    <property type="entry name" value="PGBD-like superfamily/PGBD"/>
    <property type="match status" value="1"/>
</dbReference>
<dbReference type="SUPFAM" id="SSF52540">
    <property type="entry name" value="P-loop containing nucleoside triphosphate hydrolases"/>
    <property type="match status" value="1"/>
</dbReference>
<dbReference type="InterPro" id="IPR036365">
    <property type="entry name" value="PGBD-like_sf"/>
</dbReference>
<dbReference type="Proteomes" id="UP001595741">
    <property type="component" value="Unassembled WGS sequence"/>
</dbReference>
<dbReference type="PANTHER" id="PTHR35894">
    <property type="entry name" value="GENERAL SECRETION PATHWAY PROTEIN A-RELATED"/>
    <property type="match status" value="1"/>
</dbReference>
<feature type="region of interest" description="Disordered" evidence="1">
    <location>
        <begin position="317"/>
        <end position="339"/>
    </location>
</feature>
<dbReference type="InterPro" id="IPR049945">
    <property type="entry name" value="AAA_22"/>
</dbReference>
<dbReference type="SMART" id="SM00382">
    <property type="entry name" value="AAA"/>
    <property type="match status" value="1"/>
</dbReference>
<accession>A0ABV7RC18</accession>
<feature type="compositionally biased region" description="Pro residues" evidence="1">
    <location>
        <begin position="320"/>
        <end position="335"/>
    </location>
</feature>
<evidence type="ECO:0000259" key="2">
    <source>
        <dbReference type="SMART" id="SM00382"/>
    </source>
</evidence>
<comment type="caution">
    <text evidence="3">The sequence shown here is derived from an EMBL/GenBank/DDBJ whole genome shotgun (WGS) entry which is preliminary data.</text>
</comment>
<gene>
    <name evidence="3" type="ORF">ACFOLG_01295</name>
</gene>
<dbReference type="InterPro" id="IPR048809">
    <property type="entry name" value="GspA_C39-like"/>
</dbReference>
<protein>
    <submittedName>
        <fullName evidence="3">ExeA family protein</fullName>
    </submittedName>
</protein>
<dbReference type="Pfam" id="PF01471">
    <property type="entry name" value="PG_binding_1"/>
    <property type="match status" value="1"/>
</dbReference>
<dbReference type="Gene3D" id="3.40.50.300">
    <property type="entry name" value="P-loop containing nucleotide triphosphate hydrolases"/>
    <property type="match status" value="1"/>
</dbReference>
<reference evidence="4" key="1">
    <citation type="journal article" date="2019" name="Int. J. Syst. Evol. Microbiol.">
        <title>The Global Catalogue of Microorganisms (GCM) 10K type strain sequencing project: providing services to taxonomists for standard genome sequencing and annotation.</title>
        <authorList>
            <consortium name="The Broad Institute Genomics Platform"/>
            <consortium name="The Broad Institute Genome Sequencing Center for Infectious Disease"/>
            <person name="Wu L."/>
            <person name="Ma J."/>
        </authorList>
    </citation>
    <scope>NUCLEOTIDE SEQUENCE [LARGE SCALE GENOMIC DNA]</scope>
    <source>
        <strain evidence="4">KCTC 42742</strain>
    </source>
</reference>
<dbReference type="PANTHER" id="PTHR35894:SF1">
    <property type="entry name" value="PHOSPHORIBULOKINASE _ URIDINE KINASE FAMILY"/>
    <property type="match status" value="1"/>
</dbReference>